<evidence type="ECO:0008006" key="4">
    <source>
        <dbReference type="Google" id="ProtNLM"/>
    </source>
</evidence>
<feature type="compositionally biased region" description="Polar residues" evidence="1">
    <location>
        <begin position="135"/>
        <end position="146"/>
    </location>
</feature>
<dbReference type="SUPFAM" id="SSF57903">
    <property type="entry name" value="FYVE/PHD zinc finger"/>
    <property type="match status" value="1"/>
</dbReference>
<reference evidence="2 3" key="1">
    <citation type="submission" date="2024-02" db="EMBL/GenBank/DDBJ databases">
        <authorList>
            <person name="Daric V."/>
            <person name="Darras S."/>
        </authorList>
    </citation>
    <scope>NUCLEOTIDE SEQUENCE [LARGE SCALE GENOMIC DNA]</scope>
</reference>
<dbReference type="Gene3D" id="3.30.40.10">
    <property type="entry name" value="Zinc/RING finger domain, C3HC4 (zinc finger)"/>
    <property type="match status" value="1"/>
</dbReference>
<feature type="region of interest" description="Disordered" evidence="1">
    <location>
        <begin position="126"/>
        <end position="146"/>
    </location>
</feature>
<sequence length="378" mass="43368">MTEDDNDVYDDLMNIAIIMSVIRRKKASYKFENKHTYRVTPNDRSEAAFSSDICNDVLTSSPSAPITSATTQGYFSSLLNLPDQNLSDDLLNDLVYSFNPTAPVEAEDNIFDGSFETFPFSTSTSRERENVDITGPSTSFNPSTVTTETPTKQFFEALSPLRSRSLAGLESLELSLASKEKALFNNRFENKIESEEPMYNAWLTLKQATENKKKNRKVEIEQFCLEHQTSKAARRELFQLPTINKAKKTKPKTKKELPLNLSSDDAIGLLEESLKKKEANIREKQKKKDERKILRLSKTQKKNKKRIGKKQSPNERSMTISEDIYTECCVQFSGGKDEPRWVECDNCDRWYHVKCTHLDPNLTQHDIEQLIYLCHNCE</sequence>
<name>A0ABP0GCU1_CLALP</name>
<dbReference type="InterPro" id="IPR011011">
    <property type="entry name" value="Znf_FYVE_PHD"/>
</dbReference>
<evidence type="ECO:0000313" key="3">
    <source>
        <dbReference type="Proteomes" id="UP001642483"/>
    </source>
</evidence>
<comment type="caution">
    <text evidence="2">The sequence shown here is derived from an EMBL/GenBank/DDBJ whole genome shotgun (WGS) entry which is preliminary data.</text>
</comment>
<dbReference type="CDD" id="cd15517">
    <property type="entry name" value="PHD_TCF19_like"/>
    <property type="match status" value="1"/>
</dbReference>
<feature type="region of interest" description="Disordered" evidence="1">
    <location>
        <begin position="295"/>
        <end position="316"/>
    </location>
</feature>
<evidence type="ECO:0000256" key="1">
    <source>
        <dbReference type="SAM" id="MobiDB-lite"/>
    </source>
</evidence>
<protein>
    <recommendedName>
        <fullName evidence="4">PHD-type domain-containing protein</fullName>
    </recommendedName>
</protein>
<proteinExistence type="predicted"/>
<dbReference type="EMBL" id="CAWYQH010000108">
    <property type="protein sequence ID" value="CAK8689603.1"/>
    <property type="molecule type" value="Genomic_DNA"/>
</dbReference>
<dbReference type="InterPro" id="IPR013083">
    <property type="entry name" value="Znf_RING/FYVE/PHD"/>
</dbReference>
<feature type="compositionally biased region" description="Basic residues" evidence="1">
    <location>
        <begin position="295"/>
        <end position="309"/>
    </location>
</feature>
<dbReference type="Proteomes" id="UP001642483">
    <property type="component" value="Unassembled WGS sequence"/>
</dbReference>
<evidence type="ECO:0000313" key="2">
    <source>
        <dbReference type="EMBL" id="CAK8689603.1"/>
    </source>
</evidence>
<keyword evidence="3" id="KW-1185">Reference proteome</keyword>
<accession>A0ABP0GCU1</accession>
<organism evidence="2 3">
    <name type="scientific">Clavelina lepadiformis</name>
    <name type="common">Light-bulb sea squirt</name>
    <name type="synonym">Ascidia lepadiformis</name>
    <dbReference type="NCBI Taxonomy" id="159417"/>
    <lineage>
        <taxon>Eukaryota</taxon>
        <taxon>Metazoa</taxon>
        <taxon>Chordata</taxon>
        <taxon>Tunicata</taxon>
        <taxon>Ascidiacea</taxon>
        <taxon>Aplousobranchia</taxon>
        <taxon>Clavelinidae</taxon>
        <taxon>Clavelina</taxon>
    </lineage>
</organism>
<gene>
    <name evidence="2" type="ORF">CVLEPA_LOCUS21581</name>
</gene>